<name>A0A0T5Z6F1_9GAMM</name>
<proteinExistence type="predicted"/>
<protein>
    <submittedName>
        <fullName evidence="1">Uncharacterized protein</fullName>
    </submittedName>
</protein>
<dbReference type="Proteomes" id="UP000051276">
    <property type="component" value="Unassembled WGS sequence"/>
</dbReference>
<organism evidence="1 2">
    <name type="scientific">endosymbiont of Ridgeia piscesae</name>
    <dbReference type="NCBI Taxonomy" id="54398"/>
    <lineage>
        <taxon>Bacteria</taxon>
        <taxon>Pseudomonadati</taxon>
        <taxon>Pseudomonadota</taxon>
        <taxon>Gammaproteobacteria</taxon>
        <taxon>sulfur-oxidizing symbionts</taxon>
    </lineage>
</organism>
<feature type="non-terminal residue" evidence="1">
    <location>
        <position position="1"/>
    </location>
</feature>
<accession>A0A0T5Z6F1</accession>
<dbReference type="AlphaFoldDB" id="A0A0T5Z6F1"/>
<comment type="caution">
    <text evidence="1">The sequence shown here is derived from an EMBL/GenBank/DDBJ whole genome shotgun (WGS) entry which is preliminary data.</text>
</comment>
<sequence length="55" mass="6479">SYRSLLTRLPYIPVGDSWLLQTTAWMQKVESRMEPLPRFATQKLDILGTRYAFMT</sequence>
<dbReference type="EMBL" id="LMXI01000421">
    <property type="protein sequence ID" value="KRT58046.1"/>
    <property type="molecule type" value="Genomic_DNA"/>
</dbReference>
<evidence type="ECO:0000313" key="2">
    <source>
        <dbReference type="Proteomes" id="UP000051276"/>
    </source>
</evidence>
<gene>
    <name evidence="1" type="ORF">Ga0076813_12731</name>
</gene>
<evidence type="ECO:0000313" key="1">
    <source>
        <dbReference type="EMBL" id="KRT58046.1"/>
    </source>
</evidence>
<reference evidence="1 2" key="1">
    <citation type="submission" date="2015-11" db="EMBL/GenBank/DDBJ databases">
        <title>The genome of Candidatus Endoriftia persephone in Ridgeia piscesae and population structure of the North Eastern Pacific vestimentiferan symbionts.</title>
        <authorList>
            <person name="Perez M."/>
            <person name="Juniper K.S."/>
        </authorList>
    </citation>
    <scope>NUCLEOTIDE SEQUENCE [LARGE SCALE GENOMIC DNA]</scope>
    <source>
        <strain evidence="1">Ind10</strain>
    </source>
</reference>